<reference evidence="3 4" key="1">
    <citation type="submission" date="2016-07" db="EMBL/GenBank/DDBJ databases">
        <title>Characterization of isolates of Eisenbergiella tayi derived from blood cultures, using whole genome sequencing.</title>
        <authorList>
            <person name="Burdz T."/>
            <person name="Wiebe D."/>
            <person name="Huynh C."/>
            <person name="Bernard K."/>
        </authorList>
    </citation>
    <scope>NUCLEOTIDE SEQUENCE [LARGE SCALE GENOMIC DNA]</scope>
    <source>
        <strain evidence="3 4">NML 110608</strain>
    </source>
</reference>
<dbReference type="GO" id="GO:0004175">
    <property type="term" value="F:endopeptidase activity"/>
    <property type="evidence" value="ECO:0007669"/>
    <property type="project" value="UniProtKB-ARBA"/>
</dbReference>
<dbReference type="Pfam" id="PF02517">
    <property type="entry name" value="Rce1-like"/>
    <property type="match status" value="1"/>
</dbReference>
<keyword evidence="1" id="KW-1133">Transmembrane helix</keyword>
<feature type="transmembrane region" description="Helical" evidence="1">
    <location>
        <begin position="201"/>
        <end position="223"/>
    </location>
</feature>
<dbReference type="PANTHER" id="PTHR35797">
    <property type="entry name" value="PROTEASE-RELATED"/>
    <property type="match status" value="1"/>
</dbReference>
<dbReference type="Proteomes" id="UP000094067">
    <property type="component" value="Unassembled WGS sequence"/>
</dbReference>
<sequence length="293" mass="32454">MGTDGNVIRNQNERRIMIFSIFTLIFLGLLGTAYIRSREDNVLLLLMLTPGLSALAARLITKEGKKDLFLRPYFRKNGKWYLAAWILTPLFAFMGAAIYFFIFQEDFQPLSSLCAREEGIKTTVDYFRYLGAMLPLAVLVNPLMGLVQCLGEEAGWRGYLLPKLLEFMKPWKAVLLTGVIWGLWHAPVIACGFNYGTAHPIAGIFAMVVFSTVLGCIQGWLFFKTGSIWSCVVFHAALNGMDLFSPSALFMGAQINPFLGPDPTGILGGIIFAGLAAAAFWDICRKGSEQIPV</sequence>
<dbReference type="EMBL" id="MCGH01000002">
    <property type="protein sequence ID" value="ODM05061.1"/>
    <property type="molecule type" value="Genomic_DNA"/>
</dbReference>
<feature type="transmembrane region" description="Helical" evidence="1">
    <location>
        <begin position="171"/>
        <end position="195"/>
    </location>
</feature>
<evidence type="ECO:0000259" key="2">
    <source>
        <dbReference type="Pfam" id="PF02517"/>
    </source>
</evidence>
<dbReference type="PANTHER" id="PTHR35797:SF1">
    <property type="entry name" value="PROTEASE"/>
    <property type="match status" value="1"/>
</dbReference>
<protein>
    <submittedName>
        <fullName evidence="3">CAAX amino terminal protease self-immunity</fullName>
    </submittedName>
</protein>
<dbReference type="RefSeq" id="WP_069151452.1">
    <property type="nucleotide sequence ID" value="NZ_MCGH01000002.1"/>
</dbReference>
<name>A0A1E3A9G3_9FIRM</name>
<feature type="domain" description="CAAX prenyl protease 2/Lysostaphin resistance protein A-like" evidence="2">
    <location>
        <begin position="138"/>
        <end position="241"/>
    </location>
</feature>
<feature type="transmembrane region" description="Helical" evidence="1">
    <location>
        <begin position="16"/>
        <end position="35"/>
    </location>
</feature>
<feature type="transmembrane region" description="Helical" evidence="1">
    <location>
        <begin position="265"/>
        <end position="284"/>
    </location>
</feature>
<evidence type="ECO:0000313" key="3">
    <source>
        <dbReference type="EMBL" id="ODM05061.1"/>
    </source>
</evidence>
<dbReference type="GO" id="GO:0080120">
    <property type="term" value="P:CAAX-box protein maturation"/>
    <property type="evidence" value="ECO:0007669"/>
    <property type="project" value="UniProtKB-ARBA"/>
</dbReference>
<organism evidence="3 4">
    <name type="scientific">Eisenbergiella tayi</name>
    <dbReference type="NCBI Taxonomy" id="1432052"/>
    <lineage>
        <taxon>Bacteria</taxon>
        <taxon>Bacillati</taxon>
        <taxon>Bacillota</taxon>
        <taxon>Clostridia</taxon>
        <taxon>Lachnospirales</taxon>
        <taxon>Lachnospiraceae</taxon>
        <taxon>Eisenbergiella</taxon>
    </lineage>
</organism>
<comment type="caution">
    <text evidence="3">The sequence shown here is derived from an EMBL/GenBank/DDBJ whole genome shotgun (WGS) entry which is preliminary data.</text>
</comment>
<dbReference type="GO" id="GO:0006508">
    <property type="term" value="P:proteolysis"/>
    <property type="evidence" value="ECO:0007669"/>
    <property type="project" value="UniProtKB-KW"/>
</dbReference>
<feature type="transmembrane region" description="Helical" evidence="1">
    <location>
        <begin position="80"/>
        <end position="102"/>
    </location>
</feature>
<keyword evidence="3" id="KW-0645">Protease</keyword>
<proteinExistence type="predicted"/>
<keyword evidence="1" id="KW-0812">Transmembrane</keyword>
<dbReference type="PATRIC" id="fig|1432052.4.peg.1058"/>
<evidence type="ECO:0000256" key="1">
    <source>
        <dbReference type="SAM" id="Phobius"/>
    </source>
</evidence>
<keyword evidence="1" id="KW-0472">Membrane</keyword>
<evidence type="ECO:0000313" key="4">
    <source>
        <dbReference type="Proteomes" id="UP000094067"/>
    </source>
</evidence>
<dbReference type="AlphaFoldDB" id="A0A1E3A9G3"/>
<feature type="transmembrane region" description="Helical" evidence="1">
    <location>
        <begin position="126"/>
        <end position="150"/>
    </location>
</feature>
<gene>
    <name evidence="3" type="ORF">BEI61_00944</name>
</gene>
<feature type="transmembrane region" description="Helical" evidence="1">
    <location>
        <begin position="41"/>
        <end position="60"/>
    </location>
</feature>
<dbReference type="InterPro" id="IPR042150">
    <property type="entry name" value="MmRce1-like"/>
</dbReference>
<dbReference type="InterPro" id="IPR003675">
    <property type="entry name" value="Rce1/LyrA-like_dom"/>
</dbReference>
<keyword evidence="3" id="KW-0378">Hydrolase</keyword>
<accession>A0A1E3A9G3</accession>